<accession>A0A370GIE2</accession>
<dbReference type="InterPro" id="IPR011128">
    <property type="entry name" value="G3P_DH_NAD-dep_N"/>
</dbReference>
<dbReference type="GO" id="GO:0046474">
    <property type="term" value="P:glycerophospholipid biosynthetic process"/>
    <property type="evidence" value="ECO:0007669"/>
    <property type="project" value="TreeGrafter"/>
</dbReference>
<feature type="binding site" evidence="13">
    <location>
        <position position="126"/>
    </location>
    <ligand>
        <name>NADPH</name>
        <dbReference type="ChEBI" id="CHEBI:57783"/>
    </ligand>
</feature>
<evidence type="ECO:0000313" key="20">
    <source>
        <dbReference type="EMBL" id="RDI41693.1"/>
    </source>
</evidence>
<keyword evidence="8 13" id="KW-1208">Phospholipid metabolism</keyword>
<dbReference type="PANTHER" id="PTHR11728">
    <property type="entry name" value="GLYCEROL-3-PHOSPHATE DEHYDROGENASE"/>
    <property type="match status" value="1"/>
</dbReference>
<evidence type="ECO:0000259" key="19">
    <source>
        <dbReference type="Pfam" id="PF07479"/>
    </source>
</evidence>
<keyword evidence="21" id="KW-1185">Reference proteome</keyword>
<feature type="binding site" evidence="13">
    <location>
        <position position="126"/>
    </location>
    <ligand>
        <name>sn-glycerol 3-phosphate</name>
        <dbReference type="ChEBI" id="CHEBI:57597"/>
    </ligand>
</feature>
<dbReference type="GO" id="GO:0046168">
    <property type="term" value="P:glycerol-3-phosphate catabolic process"/>
    <property type="evidence" value="ECO:0007669"/>
    <property type="project" value="InterPro"/>
</dbReference>
<reference evidence="20 21" key="1">
    <citation type="submission" date="2018-07" db="EMBL/GenBank/DDBJ databases">
        <title>Genomic Encyclopedia of Type Strains, Phase IV (KMG-IV): sequencing the most valuable type-strain genomes for metagenomic binning, comparative biology and taxonomic classification.</title>
        <authorList>
            <person name="Goeker M."/>
        </authorList>
    </citation>
    <scope>NUCLEOTIDE SEQUENCE [LARGE SCALE GENOMIC DNA]</scope>
    <source>
        <strain evidence="20 21">DSM 16500</strain>
    </source>
</reference>
<sequence>MAAGRKKPTSKKEIHMEGQQFKPVTILGAGSWGTALALYLARRGQTVRLWSVEIPEVAAMLAERANSRYLPGFQFPDTIQPTANLADAIKDIDDVIIAVPSVGFRETLIMLKPLIHDRIRITCASKGLDEDTGQLLSEVTEEILEKDRPFAVLSGPSFAREVAAGLPAAVVIASRNKILLSDLTQRFNSSIFRIYPSDDVVGVEVGGVVKNVIAIATGISDGMELGANARSALITRGLAEIMRLGIALGGKLETFIGLSGMGDLILTCTDNLSRNRRLGLAIGKGRNVQEAEHEIGQVVEGKRNAELVVLLAERHNVDMPICETVWQILQEKISAKDAVDQLLSRAEKSELSA</sequence>
<dbReference type="GO" id="GO:0005829">
    <property type="term" value="C:cytosol"/>
    <property type="evidence" value="ECO:0007669"/>
    <property type="project" value="TreeGrafter"/>
</dbReference>
<name>A0A370GIE2_9COXI</name>
<dbReference type="PRINTS" id="PR00077">
    <property type="entry name" value="GPDHDRGNASE"/>
</dbReference>
<feature type="binding site" evidence="16">
    <location>
        <position position="274"/>
    </location>
    <ligand>
        <name>NAD(+)</name>
        <dbReference type="ChEBI" id="CHEBI:57540"/>
    </ligand>
</feature>
<feature type="binding site" evidence="13">
    <location>
        <position position="274"/>
    </location>
    <ligand>
        <name>NADPH</name>
        <dbReference type="ChEBI" id="CHEBI:57783"/>
    </ligand>
</feature>
<dbReference type="PIRSF" id="PIRSF000114">
    <property type="entry name" value="Glycerol-3-P_dh"/>
    <property type="match status" value="1"/>
</dbReference>
<feature type="binding site" evidence="13">
    <location>
        <position position="298"/>
    </location>
    <ligand>
        <name>NADPH</name>
        <dbReference type="ChEBI" id="CHEBI:57783"/>
    </ligand>
</feature>
<evidence type="ECO:0000256" key="1">
    <source>
        <dbReference type="ARBA" id="ARBA00011009"/>
    </source>
</evidence>
<feature type="binding site" evidence="13">
    <location>
        <position position="275"/>
    </location>
    <ligand>
        <name>sn-glycerol 3-phosphate</name>
        <dbReference type="ChEBI" id="CHEBI:57597"/>
    </ligand>
</feature>
<evidence type="ECO:0000256" key="16">
    <source>
        <dbReference type="PIRSR" id="PIRSR000114-3"/>
    </source>
</evidence>
<feature type="binding site" evidence="13">
    <location>
        <position position="210"/>
    </location>
    <ligand>
        <name>sn-glycerol 3-phosphate</name>
        <dbReference type="ChEBI" id="CHEBI:57597"/>
    </ligand>
</feature>
<evidence type="ECO:0000256" key="7">
    <source>
        <dbReference type="ARBA" id="ARBA00023209"/>
    </source>
</evidence>
<evidence type="ECO:0000259" key="18">
    <source>
        <dbReference type="Pfam" id="PF01210"/>
    </source>
</evidence>
<feature type="binding site" evidence="13">
    <location>
        <position position="69"/>
    </location>
    <ligand>
        <name>NADPH</name>
        <dbReference type="ChEBI" id="CHEBI:57783"/>
    </ligand>
</feature>
<dbReference type="FunFam" id="3.40.50.720:FF:000019">
    <property type="entry name" value="Glycerol-3-phosphate dehydrogenase [NAD(P)+]"/>
    <property type="match status" value="1"/>
</dbReference>
<feature type="binding site" evidence="13">
    <location>
        <position position="159"/>
    </location>
    <ligand>
        <name>NADPH</name>
        <dbReference type="ChEBI" id="CHEBI:57783"/>
    </ligand>
</feature>
<feature type="active site" description="Proton acceptor" evidence="13 14">
    <location>
        <position position="210"/>
    </location>
</feature>
<feature type="binding site" evidence="15">
    <location>
        <position position="126"/>
    </location>
    <ligand>
        <name>substrate</name>
    </ligand>
</feature>
<dbReference type="Pfam" id="PF01210">
    <property type="entry name" value="NAD_Gly3P_dh_N"/>
    <property type="match status" value="1"/>
</dbReference>
<comment type="caution">
    <text evidence="13">Lacks conserved residue(s) required for the propagation of feature annotation.</text>
</comment>
<protein>
    <recommendedName>
        <fullName evidence="11 13">Glycerol-3-phosphate dehydrogenase [NAD(P)+]</fullName>
        <ecNumber evidence="10 13">1.1.1.94</ecNumber>
    </recommendedName>
    <alternativeName>
        <fullName evidence="13">NAD(P)(+)-dependent glycerol-3-phosphate dehydrogenase</fullName>
    </alternativeName>
    <alternativeName>
        <fullName evidence="12 13">NAD(P)H-dependent dihydroxyacetone-phosphate reductase</fullName>
    </alternativeName>
</protein>
<comment type="catalytic activity">
    <reaction evidence="13">
        <text>sn-glycerol 3-phosphate + NAD(+) = dihydroxyacetone phosphate + NADH + H(+)</text>
        <dbReference type="Rhea" id="RHEA:11092"/>
        <dbReference type="ChEBI" id="CHEBI:15378"/>
        <dbReference type="ChEBI" id="CHEBI:57540"/>
        <dbReference type="ChEBI" id="CHEBI:57597"/>
        <dbReference type="ChEBI" id="CHEBI:57642"/>
        <dbReference type="ChEBI" id="CHEBI:57945"/>
        <dbReference type="EC" id="1.1.1.94"/>
    </reaction>
</comment>
<dbReference type="InterPro" id="IPR036291">
    <property type="entry name" value="NAD(P)-bd_dom_sf"/>
</dbReference>
<feature type="binding site" evidence="13">
    <location>
        <position position="263"/>
    </location>
    <ligand>
        <name>sn-glycerol 3-phosphate</name>
        <dbReference type="ChEBI" id="CHEBI:57597"/>
    </ligand>
</feature>
<evidence type="ECO:0000256" key="14">
    <source>
        <dbReference type="PIRSR" id="PIRSR000114-1"/>
    </source>
</evidence>
<feature type="binding site" evidence="16">
    <location>
        <begin position="28"/>
        <end position="33"/>
    </location>
    <ligand>
        <name>NAD(+)</name>
        <dbReference type="ChEBI" id="CHEBI:57540"/>
    </ligand>
</feature>
<dbReference type="EMBL" id="QQAX01000018">
    <property type="protein sequence ID" value="RDI41693.1"/>
    <property type="molecule type" value="Genomic_DNA"/>
</dbReference>
<feature type="binding site" evidence="13">
    <location>
        <position position="155"/>
    </location>
    <ligand>
        <name>sn-glycerol 3-phosphate</name>
        <dbReference type="ChEBI" id="CHEBI:57597"/>
    </ligand>
</feature>
<evidence type="ECO:0000256" key="9">
    <source>
        <dbReference type="ARBA" id="ARBA00052716"/>
    </source>
</evidence>
<keyword evidence="6 13" id="KW-0443">Lipid metabolism</keyword>
<dbReference type="PROSITE" id="PS00957">
    <property type="entry name" value="NAD_G3PDH"/>
    <property type="match status" value="1"/>
</dbReference>
<comment type="subcellular location">
    <subcellularLocation>
        <location evidence="13">Cytoplasm</location>
    </subcellularLocation>
</comment>
<dbReference type="Gene3D" id="3.40.50.720">
    <property type="entry name" value="NAD(P)-binding Rossmann-like Domain"/>
    <property type="match status" value="1"/>
</dbReference>
<dbReference type="FunFam" id="1.10.1040.10:FF:000001">
    <property type="entry name" value="Glycerol-3-phosphate dehydrogenase [NAD(P)+]"/>
    <property type="match status" value="1"/>
</dbReference>
<dbReference type="SUPFAM" id="SSF48179">
    <property type="entry name" value="6-phosphogluconate dehydrogenase C-terminal domain-like"/>
    <property type="match status" value="1"/>
</dbReference>
<keyword evidence="7 13" id="KW-0594">Phospholipid biosynthesis</keyword>
<dbReference type="GO" id="GO:0141152">
    <property type="term" value="F:glycerol-3-phosphate dehydrogenase (NAD+) activity"/>
    <property type="evidence" value="ECO:0007669"/>
    <property type="project" value="RHEA"/>
</dbReference>
<keyword evidence="2 13" id="KW-0444">Lipid biosynthesis</keyword>
<organism evidence="20 21">
    <name type="scientific">Aquicella lusitana</name>
    <dbReference type="NCBI Taxonomy" id="254246"/>
    <lineage>
        <taxon>Bacteria</taxon>
        <taxon>Pseudomonadati</taxon>
        <taxon>Pseudomonadota</taxon>
        <taxon>Gammaproteobacteria</taxon>
        <taxon>Legionellales</taxon>
        <taxon>Coxiellaceae</taxon>
        <taxon>Aquicella</taxon>
    </lineage>
</organism>
<dbReference type="NCBIfam" id="NF000940">
    <property type="entry name" value="PRK00094.1-2"/>
    <property type="match status" value="1"/>
</dbReference>
<dbReference type="EC" id="1.1.1.94" evidence="10 13"/>
<gene>
    <name evidence="13" type="primary">gpsA</name>
    <name evidence="20" type="ORF">C8D86_11816</name>
</gene>
<feature type="binding site" evidence="13">
    <location>
        <position position="31"/>
    </location>
    <ligand>
        <name>NADPH</name>
        <dbReference type="ChEBI" id="CHEBI:57783"/>
    </ligand>
</feature>
<evidence type="ECO:0000256" key="2">
    <source>
        <dbReference type="ARBA" id="ARBA00022516"/>
    </source>
</evidence>
<evidence type="ECO:0000256" key="5">
    <source>
        <dbReference type="ARBA" id="ARBA00023027"/>
    </source>
</evidence>
<comment type="pathway">
    <text evidence="13">Membrane lipid metabolism; glycerophospholipid metabolism.</text>
</comment>
<evidence type="ECO:0000256" key="8">
    <source>
        <dbReference type="ARBA" id="ARBA00023264"/>
    </source>
</evidence>
<dbReference type="Gene3D" id="1.10.1040.10">
    <property type="entry name" value="N-(1-d-carboxylethyl)-l-norvaline Dehydrogenase, domain 2"/>
    <property type="match status" value="1"/>
</dbReference>
<comment type="function">
    <text evidence="13">Catalyzes the reduction of the glycolytic intermediate dihydroxyacetone phosphate (DHAP) to sn-glycerol 3-phosphate (G3P), the key precursor for phospholipid synthesis.</text>
</comment>
<evidence type="ECO:0000256" key="13">
    <source>
        <dbReference type="HAMAP-Rule" id="MF_00394"/>
    </source>
</evidence>
<dbReference type="InterPro" id="IPR006168">
    <property type="entry name" value="G3P_DH_NAD-dep"/>
</dbReference>
<keyword evidence="13" id="KW-0963">Cytoplasm</keyword>
<dbReference type="SUPFAM" id="SSF51735">
    <property type="entry name" value="NAD(P)-binding Rossmann-fold domains"/>
    <property type="match status" value="1"/>
</dbReference>
<dbReference type="InterPro" id="IPR006109">
    <property type="entry name" value="G3P_DH_NAD-dep_C"/>
</dbReference>
<dbReference type="HAMAP" id="MF_00394">
    <property type="entry name" value="NAD_Glyc3P_dehydrog"/>
    <property type="match status" value="1"/>
</dbReference>
<keyword evidence="5 13" id="KW-0520">NAD</keyword>
<keyword evidence="3 13" id="KW-0521">NADP</keyword>
<dbReference type="AlphaFoldDB" id="A0A370GIE2"/>
<evidence type="ECO:0000256" key="17">
    <source>
        <dbReference type="RuleBase" id="RU000437"/>
    </source>
</evidence>
<dbReference type="GO" id="GO:0141153">
    <property type="term" value="F:glycerol-3-phosphate dehydrogenase (NADP+) activity"/>
    <property type="evidence" value="ECO:0007669"/>
    <property type="project" value="RHEA"/>
</dbReference>
<dbReference type="GO" id="GO:0046167">
    <property type="term" value="P:glycerol-3-phosphate biosynthetic process"/>
    <property type="evidence" value="ECO:0007669"/>
    <property type="project" value="UniProtKB-UniRule"/>
</dbReference>
<evidence type="ECO:0000256" key="3">
    <source>
        <dbReference type="ARBA" id="ARBA00022857"/>
    </source>
</evidence>
<evidence type="ECO:0000256" key="15">
    <source>
        <dbReference type="PIRSR" id="PIRSR000114-2"/>
    </source>
</evidence>
<dbReference type="Proteomes" id="UP000254720">
    <property type="component" value="Unassembled WGS sequence"/>
</dbReference>
<feature type="binding site" evidence="13">
    <location>
        <position position="157"/>
    </location>
    <ligand>
        <name>sn-glycerol 3-phosphate</name>
        <dbReference type="ChEBI" id="CHEBI:57597"/>
    </ligand>
</feature>
<comment type="caution">
    <text evidence="20">The sequence shown here is derived from an EMBL/GenBank/DDBJ whole genome shotgun (WGS) entry which is preliminary data.</text>
</comment>
<comment type="catalytic activity">
    <reaction evidence="9">
        <text>sn-glycerol 3-phosphate + NADP(+) = dihydroxyacetone phosphate + NADPH + H(+)</text>
        <dbReference type="Rhea" id="RHEA:11096"/>
        <dbReference type="ChEBI" id="CHEBI:15378"/>
        <dbReference type="ChEBI" id="CHEBI:57597"/>
        <dbReference type="ChEBI" id="CHEBI:57642"/>
        <dbReference type="ChEBI" id="CHEBI:57783"/>
        <dbReference type="ChEBI" id="CHEBI:58349"/>
        <dbReference type="EC" id="1.1.1.94"/>
    </reaction>
    <physiologicalReaction direction="right-to-left" evidence="9">
        <dbReference type="Rhea" id="RHEA:11098"/>
    </physiologicalReaction>
</comment>
<dbReference type="Pfam" id="PF07479">
    <property type="entry name" value="NAD_Gly3P_dh_C"/>
    <property type="match status" value="1"/>
</dbReference>
<evidence type="ECO:0000256" key="12">
    <source>
        <dbReference type="ARBA" id="ARBA00080511"/>
    </source>
</evidence>
<dbReference type="PANTHER" id="PTHR11728:SF1">
    <property type="entry name" value="GLYCEROL-3-PHOSPHATE DEHYDROGENASE [NAD(+)] 2, CHLOROPLASTIC"/>
    <property type="match status" value="1"/>
</dbReference>
<feature type="binding site" evidence="13">
    <location>
        <position position="274"/>
    </location>
    <ligand>
        <name>sn-glycerol 3-phosphate</name>
        <dbReference type="ChEBI" id="CHEBI:57597"/>
    </ligand>
</feature>
<dbReference type="UniPathway" id="UPA00940"/>
<comment type="similarity">
    <text evidence="1 13 17">Belongs to the NAD-dependent glycerol-3-phosphate dehydrogenase family.</text>
</comment>
<feature type="binding site" evidence="13">
    <location>
        <position position="273"/>
    </location>
    <ligand>
        <name>sn-glycerol 3-phosphate</name>
        <dbReference type="ChEBI" id="CHEBI:57597"/>
    </ligand>
</feature>
<dbReference type="GO" id="GO:0005975">
    <property type="term" value="P:carbohydrate metabolic process"/>
    <property type="evidence" value="ECO:0007669"/>
    <property type="project" value="InterPro"/>
</dbReference>
<feature type="binding site" evidence="16">
    <location>
        <position position="159"/>
    </location>
    <ligand>
        <name>NAD(+)</name>
        <dbReference type="ChEBI" id="CHEBI:57540"/>
    </ligand>
</feature>
<proteinExistence type="inferred from homology"/>
<feature type="domain" description="Glycerol-3-phosphate dehydrogenase NAD-dependent N-terminal" evidence="18">
    <location>
        <begin position="24"/>
        <end position="177"/>
    </location>
</feature>
<feature type="domain" description="Glycerol-3-phosphate dehydrogenase NAD-dependent C-terminal" evidence="19">
    <location>
        <begin position="199"/>
        <end position="339"/>
    </location>
</feature>
<evidence type="ECO:0000256" key="10">
    <source>
        <dbReference type="ARBA" id="ARBA00066687"/>
    </source>
</evidence>
<feature type="binding site" evidence="15">
    <location>
        <begin position="274"/>
        <end position="275"/>
    </location>
    <ligand>
        <name>substrate</name>
    </ligand>
</feature>
<dbReference type="InterPro" id="IPR013328">
    <property type="entry name" value="6PGD_dom2"/>
</dbReference>
<evidence type="ECO:0000256" key="4">
    <source>
        <dbReference type="ARBA" id="ARBA00023002"/>
    </source>
</evidence>
<dbReference type="NCBIfam" id="NF000942">
    <property type="entry name" value="PRK00094.1-4"/>
    <property type="match status" value="1"/>
</dbReference>
<evidence type="ECO:0000256" key="11">
    <source>
        <dbReference type="ARBA" id="ARBA00069372"/>
    </source>
</evidence>
<evidence type="ECO:0000313" key="21">
    <source>
        <dbReference type="Proteomes" id="UP000254720"/>
    </source>
</evidence>
<feature type="binding site" evidence="13">
    <location>
        <position position="300"/>
    </location>
    <ligand>
        <name>NADPH</name>
        <dbReference type="ChEBI" id="CHEBI:57783"/>
    </ligand>
</feature>
<dbReference type="InterPro" id="IPR008927">
    <property type="entry name" value="6-PGluconate_DH-like_C_sf"/>
</dbReference>
<dbReference type="GO" id="GO:0051287">
    <property type="term" value="F:NAD binding"/>
    <property type="evidence" value="ECO:0007669"/>
    <property type="project" value="InterPro"/>
</dbReference>
<keyword evidence="13" id="KW-0547">Nucleotide-binding</keyword>
<keyword evidence="4 13" id="KW-0560">Oxidoreductase</keyword>
<evidence type="ECO:0000256" key="6">
    <source>
        <dbReference type="ARBA" id="ARBA00023098"/>
    </source>
</evidence>
<feature type="binding site" evidence="13">
    <location>
        <position position="32"/>
    </location>
    <ligand>
        <name>NADPH</name>
        <dbReference type="ChEBI" id="CHEBI:57783"/>
    </ligand>
</feature>